<dbReference type="EMBL" id="JOKN01000011">
    <property type="protein sequence ID" value="KEQ56701.1"/>
    <property type="molecule type" value="Genomic_DNA"/>
</dbReference>
<name>A0A081RNC8_9ARCH</name>
<gene>
    <name evidence="1" type="ORF">AAA799N04_00835</name>
</gene>
<organism evidence="1 2">
    <name type="scientific">Marine Group I thaumarchaeote SCGC AAA799-N04</name>
    <dbReference type="NCBI Taxonomy" id="1502293"/>
    <lineage>
        <taxon>Archaea</taxon>
        <taxon>Nitrososphaerota</taxon>
        <taxon>Marine Group I</taxon>
    </lineage>
</organism>
<comment type="caution">
    <text evidence="1">The sequence shown here is derived from an EMBL/GenBank/DDBJ whole genome shotgun (WGS) entry which is preliminary data.</text>
</comment>
<evidence type="ECO:0000313" key="1">
    <source>
        <dbReference type="EMBL" id="KEQ56701.1"/>
    </source>
</evidence>
<sequence length="119" mass="13648">MIKINKENGITFLNTSVTDFADSIRYCEYKIPLSIKGVIPKPTQALIQGTKTHHEKERLEQEHVELEPVTITEIKDESQDVEFARENIYSTLSIPFEFLGNNVLVSLSGRIDKIMRIKI</sequence>
<protein>
    <submittedName>
        <fullName evidence="1">Uncharacterized protein</fullName>
    </submittedName>
</protein>
<dbReference type="AlphaFoldDB" id="A0A081RNC8"/>
<evidence type="ECO:0000313" key="2">
    <source>
        <dbReference type="Proteomes" id="UP000028059"/>
    </source>
</evidence>
<dbReference type="Proteomes" id="UP000028059">
    <property type="component" value="Unassembled WGS sequence"/>
</dbReference>
<reference evidence="1 2" key="1">
    <citation type="submission" date="2014-06" db="EMBL/GenBank/DDBJ databases">
        <authorList>
            <person name="Ngugi D.K."/>
            <person name="Blom J."/>
            <person name="Alam I."/>
            <person name="Rashid M."/>
            <person name="Ba Alawi W."/>
            <person name="Zhang G."/>
            <person name="Hikmawan T."/>
            <person name="Guan Y."/>
            <person name="Antunes A."/>
            <person name="Siam R."/>
            <person name="ElDorry H."/>
            <person name="Bajic V."/>
            <person name="Stingl U."/>
        </authorList>
    </citation>
    <scope>NUCLEOTIDE SEQUENCE [LARGE SCALE GENOMIC DNA]</scope>
    <source>
        <strain evidence="1">SCGC AAA799-N04</strain>
    </source>
</reference>
<accession>A0A081RNC8</accession>
<keyword evidence="2" id="KW-1185">Reference proteome</keyword>
<proteinExistence type="predicted"/>